<name>A0A917FU81_9NOCA</name>
<evidence type="ECO:0000313" key="2">
    <source>
        <dbReference type="Proteomes" id="UP000654257"/>
    </source>
</evidence>
<dbReference type="Proteomes" id="UP000654257">
    <property type="component" value="Unassembled WGS sequence"/>
</dbReference>
<dbReference type="EMBL" id="BMCU01000002">
    <property type="protein sequence ID" value="GGG01853.1"/>
    <property type="molecule type" value="Genomic_DNA"/>
</dbReference>
<reference evidence="1" key="1">
    <citation type="journal article" date="2014" name="Int. J. Syst. Evol. Microbiol.">
        <title>Complete genome sequence of Corynebacterium casei LMG S-19264T (=DSM 44701T), isolated from a smear-ripened cheese.</title>
        <authorList>
            <consortium name="US DOE Joint Genome Institute (JGI-PGF)"/>
            <person name="Walter F."/>
            <person name="Albersmeier A."/>
            <person name="Kalinowski J."/>
            <person name="Ruckert C."/>
        </authorList>
    </citation>
    <scope>NUCLEOTIDE SEQUENCE</scope>
    <source>
        <strain evidence="1">CCM 7905</strain>
    </source>
</reference>
<sequence>MTTKTCDICGKTHNPARCAECGGTLVGGEHGSAITHVEGGGVFAVDPCPPSVYGTDKSTAEQR</sequence>
<accession>A0A917FU81</accession>
<organism evidence="1 2">
    <name type="scientific">Rhodococcoides trifolii</name>
    <dbReference type="NCBI Taxonomy" id="908250"/>
    <lineage>
        <taxon>Bacteria</taxon>
        <taxon>Bacillati</taxon>
        <taxon>Actinomycetota</taxon>
        <taxon>Actinomycetes</taxon>
        <taxon>Mycobacteriales</taxon>
        <taxon>Nocardiaceae</taxon>
        <taxon>Rhodococcoides</taxon>
    </lineage>
</organism>
<comment type="caution">
    <text evidence="1">The sequence shown here is derived from an EMBL/GenBank/DDBJ whole genome shotgun (WGS) entry which is preliminary data.</text>
</comment>
<protein>
    <submittedName>
        <fullName evidence="1">Uncharacterized protein</fullName>
    </submittedName>
</protein>
<proteinExistence type="predicted"/>
<evidence type="ECO:0000313" key="1">
    <source>
        <dbReference type="EMBL" id="GGG01853.1"/>
    </source>
</evidence>
<reference evidence="1" key="2">
    <citation type="submission" date="2020-09" db="EMBL/GenBank/DDBJ databases">
        <authorList>
            <person name="Sun Q."/>
            <person name="Sedlacek I."/>
        </authorList>
    </citation>
    <scope>NUCLEOTIDE SEQUENCE</scope>
    <source>
        <strain evidence="1">CCM 7905</strain>
    </source>
</reference>
<gene>
    <name evidence="1" type="ORF">GCM10007304_14790</name>
</gene>
<dbReference type="RefSeq" id="WP_188544195.1">
    <property type="nucleotide sequence ID" value="NZ_BMCU01000002.1"/>
</dbReference>
<dbReference type="AlphaFoldDB" id="A0A917FU81"/>
<keyword evidence="2" id="KW-1185">Reference proteome</keyword>